<dbReference type="Gene3D" id="3.40.50.300">
    <property type="entry name" value="P-loop containing nucleotide triphosphate hydrolases"/>
    <property type="match status" value="1"/>
</dbReference>
<evidence type="ECO:0000256" key="1">
    <source>
        <dbReference type="ARBA" id="ARBA00022448"/>
    </source>
</evidence>
<dbReference type="InterPro" id="IPR051782">
    <property type="entry name" value="ABC_Transporter_VariousFunc"/>
</dbReference>
<name>A0A397S161_9MOLU</name>
<evidence type="ECO:0000313" key="5">
    <source>
        <dbReference type="EMBL" id="RIA78145.1"/>
    </source>
</evidence>
<keyword evidence="2" id="KW-0547">Nucleotide-binding</keyword>
<reference evidence="5 6" key="1">
    <citation type="submission" date="2018-08" db="EMBL/GenBank/DDBJ databases">
        <title>Genomic Encyclopedia of Archaeal and Bacterial Type Strains, Phase II (KMG-II): from individual species to whole genera.</title>
        <authorList>
            <person name="Goeker M."/>
        </authorList>
    </citation>
    <scope>NUCLEOTIDE SEQUENCE [LARGE SCALE GENOMIC DNA]</scope>
    <source>
        <strain evidence="5 6">ATCC 27112</strain>
    </source>
</reference>
<feature type="domain" description="ABC transporter" evidence="4">
    <location>
        <begin position="2"/>
        <end position="229"/>
    </location>
</feature>
<dbReference type="AlphaFoldDB" id="A0A397S161"/>
<sequence>MIEIKNVTKCYDKNKVILEDVNATIPDGSIVGLIGLNGAGKSTLLRLIAGVYEPDSGDILFDGESIYKDERVKRRLFYVPDEPYFRRGETPRSLTEDYRFWFNPLAYYVTFRSHLNKFNINENKPLYKFSKGMKRQTALALGVSVEPKYLFLDEAFDGVDPLARKDLKELLLKNQEKNNSTIILSSHSLRELEDICDTYLVVDETKVYVYNDVSEFSYHRYVMAFDENINEKSFGIHFVRFDKENKIISCVTKLTFKEMKERIAKFNPKLLEEQPMSVEESFIIRMGYDGDRNA</sequence>
<dbReference type="InterPro" id="IPR027417">
    <property type="entry name" value="P-loop_NTPase"/>
</dbReference>
<dbReference type="OrthoDB" id="9804819at2"/>
<evidence type="ECO:0000256" key="3">
    <source>
        <dbReference type="ARBA" id="ARBA00022840"/>
    </source>
</evidence>
<dbReference type="SMART" id="SM00382">
    <property type="entry name" value="AAA"/>
    <property type="match status" value="1"/>
</dbReference>
<proteinExistence type="predicted"/>
<dbReference type="GO" id="GO:0005524">
    <property type="term" value="F:ATP binding"/>
    <property type="evidence" value="ECO:0007669"/>
    <property type="project" value="UniProtKB-KW"/>
</dbReference>
<evidence type="ECO:0000313" key="6">
    <source>
        <dbReference type="Proteomes" id="UP000266506"/>
    </source>
</evidence>
<dbReference type="FunCoup" id="A0A397S161">
    <property type="interactions" value="77"/>
</dbReference>
<dbReference type="InParanoid" id="A0A397S161"/>
<dbReference type="PROSITE" id="PS50893">
    <property type="entry name" value="ABC_TRANSPORTER_2"/>
    <property type="match status" value="1"/>
</dbReference>
<dbReference type="EMBL" id="QXEV01000003">
    <property type="protein sequence ID" value="RIA78145.1"/>
    <property type="molecule type" value="Genomic_DNA"/>
</dbReference>
<dbReference type="InterPro" id="IPR003593">
    <property type="entry name" value="AAA+_ATPase"/>
</dbReference>
<dbReference type="PANTHER" id="PTHR42939:SF1">
    <property type="entry name" value="ABC TRANSPORTER ATP-BINDING PROTEIN ALBC-RELATED"/>
    <property type="match status" value="1"/>
</dbReference>
<accession>A0A397S161</accession>
<dbReference type="Pfam" id="PF00005">
    <property type="entry name" value="ABC_tran"/>
    <property type="match status" value="1"/>
</dbReference>
<dbReference type="SUPFAM" id="SSF52540">
    <property type="entry name" value="P-loop containing nucleoside triphosphate hydrolases"/>
    <property type="match status" value="1"/>
</dbReference>
<dbReference type="InterPro" id="IPR003439">
    <property type="entry name" value="ABC_transporter-like_ATP-bd"/>
</dbReference>
<evidence type="ECO:0000256" key="2">
    <source>
        <dbReference type="ARBA" id="ARBA00022741"/>
    </source>
</evidence>
<keyword evidence="6" id="KW-1185">Reference proteome</keyword>
<dbReference type="Proteomes" id="UP000266506">
    <property type="component" value="Unassembled WGS sequence"/>
</dbReference>
<keyword evidence="1" id="KW-0813">Transport</keyword>
<evidence type="ECO:0000259" key="4">
    <source>
        <dbReference type="PROSITE" id="PS50893"/>
    </source>
</evidence>
<protein>
    <submittedName>
        <fullName evidence="5">ABC-2 type transport system ATP-binding protein</fullName>
    </submittedName>
</protein>
<dbReference type="CDD" id="cd03230">
    <property type="entry name" value="ABC_DR_subfamily_A"/>
    <property type="match status" value="1"/>
</dbReference>
<organism evidence="5 6">
    <name type="scientific">Anaeroplasma bactoclasticum</name>
    <dbReference type="NCBI Taxonomy" id="2088"/>
    <lineage>
        <taxon>Bacteria</taxon>
        <taxon>Bacillati</taxon>
        <taxon>Mycoplasmatota</taxon>
        <taxon>Mollicutes</taxon>
        <taxon>Anaeroplasmatales</taxon>
        <taxon>Anaeroplasmataceae</taxon>
        <taxon>Anaeroplasma</taxon>
    </lineage>
</organism>
<keyword evidence="3 5" id="KW-0067">ATP-binding</keyword>
<comment type="caution">
    <text evidence="5">The sequence shown here is derived from an EMBL/GenBank/DDBJ whole genome shotgun (WGS) entry which is preliminary data.</text>
</comment>
<dbReference type="PANTHER" id="PTHR42939">
    <property type="entry name" value="ABC TRANSPORTER ATP-BINDING PROTEIN ALBC-RELATED"/>
    <property type="match status" value="1"/>
</dbReference>
<dbReference type="GO" id="GO:0016887">
    <property type="term" value="F:ATP hydrolysis activity"/>
    <property type="evidence" value="ECO:0007669"/>
    <property type="project" value="InterPro"/>
</dbReference>
<dbReference type="RefSeq" id="WP_119015624.1">
    <property type="nucleotide sequence ID" value="NZ_QXEV01000003.1"/>
</dbReference>
<gene>
    <name evidence="5" type="ORF">EI71_00457</name>
</gene>